<dbReference type="CDD" id="cd11613">
    <property type="entry name" value="SAF_AH_GD"/>
    <property type="match status" value="1"/>
</dbReference>
<keyword evidence="1" id="KW-0456">Lyase</keyword>
<evidence type="ECO:0000256" key="1">
    <source>
        <dbReference type="ARBA" id="ARBA00023239"/>
    </source>
</evidence>
<protein>
    <submittedName>
        <fullName evidence="3">UxaA family hydrolase</fullName>
    </submittedName>
</protein>
<organism evidence="3 4">
    <name type="scientific">Lacticaseibacillus baoqingensis</name>
    <dbReference type="NCBI Taxonomy" id="2486013"/>
    <lineage>
        <taxon>Bacteria</taxon>
        <taxon>Bacillati</taxon>
        <taxon>Bacillota</taxon>
        <taxon>Bacilli</taxon>
        <taxon>Lactobacillales</taxon>
        <taxon>Lactobacillaceae</taxon>
        <taxon>Lacticaseibacillus</taxon>
    </lineage>
</organism>
<dbReference type="InterPro" id="IPR013974">
    <property type="entry name" value="SAF"/>
</dbReference>
<evidence type="ECO:0000259" key="2">
    <source>
        <dbReference type="SMART" id="SM00858"/>
    </source>
</evidence>
<dbReference type="GO" id="GO:0016787">
    <property type="term" value="F:hydrolase activity"/>
    <property type="evidence" value="ECO:0007669"/>
    <property type="project" value="UniProtKB-KW"/>
</dbReference>
<dbReference type="Proteomes" id="UP001597252">
    <property type="component" value="Unassembled WGS sequence"/>
</dbReference>
<name>A0ABW4E8X9_9LACO</name>
<comment type="caution">
    <text evidence="3">The sequence shown here is derived from an EMBL/GenBank/DDBJ whole genome shotgun (WGS) entry which is preliminary data.</text>
</comment>
<dbReference type="InterPro" id="IPR052172">
    <property type="entry name" value="UxaA_altronate/galactarate_dh"/>
</dbReference>
<accession>A0ABW4E8X9</accession>
<reference evidence="4" key="1">
    <citation type="journal article" date="2019" name="Int. J. Syst. Evol. Microbiol.">
        <title>The Global Catalogue of Microorganisms (GCM) 10K type strain sequencing project: providing services to taxonomists for standard genome sequencing and annotation.</title>
        <authorList>
            <consortium name="The Broad Institute Genomics Platform"/>
            <consortium name="The Broad Institute Genome Sequencing Center for Infectious Disease"/>
            <person name="Wu L."/>
            <person name="Ma J."/>
        </authorList>
    </citation>
    <scope>NUCLEOTIDE SEQUENCE [LARGE SCALE GENOMIC DNA]</scope>
    <source>
        <strain evidence="4">CCM 8903</strain>
    </source>
</reference>
<feature type="domain" description="SAF" evidence="2">
    <location>
        <begin position="11"/>
        <end position="82"/>
    </location>
</feature>
<dbReference type="PANTHER" id="PTHR30536">
    <property type="entry name" value="ALTRONATE/GALACTARATE DEHYDRATASE"/>
    <property type="match status" value="1"/>
</dbReference>
<dbReference type="SMART" id="SM00858">
    <property type="entry name" value="SAF"/>
    <property type="match status" value="1"/>
</dbReference>
<dbReference type="EMBL" id="JBHTON010000033">
    <property type="protein sequence ID" value="MFD1485563.1"/>
    <property type="molecule type" value="Genomic_DNA"/>
</dbReference>
<dbReference type="Gene3D" id="2.30.130.110">
    <property type="match status" value="1"/>
</dbReference>
<evidence type="ECO:0000313" key="4">
    <source>
        <dbReference type="Proteomes" id="UP001597252"/>
    </source>
</evidence>
<proteinExistence type="predicted"/>
<dbReference type="InterPro" id="IPR044144">
    <property type="entry name" value="SAF_UxaA/GarD"/>
</dbReference>
<evidence type="ECO:0000313" key="3">
    <source>
        <dbReference type="EMBL" id="MFD1485563.1"/>
    </source>
</evidence>
<gene>
    <name evidence="3" type="ORF">ACFQ5J_10015</name>
</gene>
<sequence length="93" mass="10217">MNAAIHIDPKDNLATCLRAIKKGETIEIDGKSFTATSDIPEFHKMATANIKKGEYCYKYGQVVGEALEDLHPGDYVHTHNLASTRGRGDKVQA</sequence>
<dbReference type="RefSeq" id="WP_125754028.1">
    <property type="nucleotide sequence ID" value="NZ_JBHTON010000033.1"/>
</dbReference>
<dbReference type="Pfam" id="PF08666">
    <property type="entry name" value="SAF"/>
    <property type="match status" value="1"/>
</dbReference>
<dbReference type="PANTHER" id="PTHR30536:SF5">
    <property type="entry name" value="ALTRONATE DEHYDRATASE"/>
    <property type="match status" value="1"/>
</dbReference>
<keyword evidence="4" id="KW-1185">Reference proteome</keyword>
<keyword evidence="3" id="KW-0378">Hydrolase</keyword>